<dbReference type="GO" id="GO:0015937">
    <property type="term" value="P:coenzyme A biosynthetic process"/>
    <property type="evidence" value="ECO:0007669"/>
    <property type="project" value="UniProtKB-UniRule"/>
</dbReference>
<keyword evidence="5 7" id="KW-0808">Transferase</keyword>
<evidence type="ECO:0000256" key="4">
    <source>
        <dbReference type="ARBA" id="ARBA00022993"/>
    </source>
</evidence>
<dbReference type="EMBL" id="JADIMH010000030">
    <property type="protein sequence ID" value="MBO8467135.1"/>
    <property type="molecule type" value="Genomic_DNA"/>
</dbReference>
<evidence type="ECO:0000313" key="7">
    <source>
        <dbReference type="EMBL" id="MBO8467135.1"/>
    </source>
</evidence>
<comment type="caution">
    <text evidence="7">The sequence shown here is derived from an EMBL/GenBank/DDBJ whole genome shotgun (WGS) entry which is preliminary data.</text>
</comment>
<dbReference type="EC" id="2.7.1.24" evidence="5 6"/>
<feature type="binding site" evidence="5">
    <location>
        <begin position="11"/>
        <end position="16"/>
    </location>
    <ligand>
        <name>ATP</name>
        <dbReference type="ChEBI" id="CHEBI:30616"/>
    </ligand>
</feature>
<comment type="similarity">
    <text evidence="1 5">Belongs to the CoaE family.</text>
</comment>
<name>A0A9D9NBH8_9BACT</name>
<dbReference type="PANTHER" id="PTHR10695:SF46">
    <property type="entry name" value="BIFUNCTIONAL COENZYME A SYNTHASE-RELATED"/>
    <property type="match status" value="1"/>
</dbReference>
<comment type="catalytic activity">
    <reaction evidence="5">
        <text>3'-dephospho-CoA + ATP = ADP + CoA + H(+)</text>
        <dbReference type="Rhea" id="RHEA:18245"/>
        <dbReference type="ChEBI" id="CHEBI:15378"/>
        <dbReference type="ChEBI" id="CHEBI:30616"/>
        <dbReference type="ChEBI" id="CHEBI:57287"/>
        <dbReference type="ChEBI" id="CHEBI:57328"/>
        <dbReference type="ChEBI" id="CHEBI:456216"/>
        <dbReference type="EC" id="2.7.1.24"/>
    </reaction>
</comment>
<organism evidence="7 8">
    <name type="scientific">Candidatus Cryptobacteroides faecipullorum</name>
    <dbReference type="NCBI Taxonomy" id="2840764"/>
    <lineage>
        <taxon>Bacteria</taxon>
        <taxon>Pseudomonadati</taxon>
        <taxon>Bacteroidota</taxon>
        <taxon>Bacteroidia</taxon>
        <taxon>Bacteroidales</taxon>
        <taxon>Candidatus Cryptobacteroides</taxon>
    </lineage>
</organism>
<gene>
    <name evidence="5 7" type="primary">coaE</name>
    <name evidence="7" type="ORF">IAB99_05160</name>
</gene>
<dbReference type="SUPFAM" id="SSF52540">
    <property type="entry name" value="P-loop containing nucleoside triphosphate hydrolases"/>
    <property type="match status" value="1"/>
</dbReference>
<dbReference type="CDD" id="cd02022">
    <property type="entry name" value="DPCK"/>
    <property type="match status" value="1"/>
</dbReference>
<dbReference type="PANTHER" id="PTHR10695">
    <property type="entry name" value="DEPHOSPHO-COA KINASE-RELATED"/>
    <property type="match status" value="1"/>
</dbReference>
<comment type="function">
    <text evidence="5">Catalyzes the phosphorylation of the 3'-hydroxyl group of dephosphocoenzyme A to form coenzyme A.</text>
</comment>
<dbReference type="InterPro" id="IPR001977">
    <property type="entry name" value="Depp_CoAkinase"/>
</dbReference>
<dbReference type="AlphaFoldDB" id="A0A9D9NBH8"/>
<comment type="subcellular location">
    <subcellularLocation>
        <location evidence="5">Cytoplasm</location>
    </subcellularLocation>
</comment>
<proteinExistence type="inferred from homology"/>
<dbReference type="InterPro" id="IPR027417">
    <property type="entry name" value="P-loop_NTPase"/>
</dbReference>
<dbReference type="NCBIfam" id="TIGR00152">
    <property type="entry name" value="dephospho-CoA kinase"/>
    <property type="match status" value="1"/>
</dbReference>
<dbReference type="GO" id="GO:0005737">
    <property type="term" value="C:cytoplasm"/>
    <property type="evidence" value="ECO:0007669"/>
    <property type="project" value="UniProtKB-SubCell"/>
</dbReference>
<reference evidence="7" key="2">
    <citation type="journal article" date="2021" name="PeerJ">
        <title>Extensive microbial diversity within the chicken gut microbiome revealed by metagenomics and culture.</title>
        <authorList>
            <person name="Gilroy R."/>
            <person name="Ravi A."/>
            <person name="Getino M."/>
            <person name="Pursley I."/>
            <person name="Horton D.L."/>
            <person name="Alikhan N.F."/>
            <person name="Baker D."/>
            <person name="Gharbi K."/>
            <person name="Hall N."/>
            <person name="Watson M."/>
            <person name="Adriaenssens E.M."/>
            <person name="Foster-Nyarko E."/>
            <person name="Jarju S."/>
            <person name="Secka A."/>
            <person name="Antonio M."/>
            <person name="Oren A."/>
            <person name="Chaudhuri R.R."/>
            <person name="La Ragione R."/>
            <person name="Hildebrand F."/>
            <person name="Pallen M.J."/>
        </authorList>
    </citation>
    <scope>NUCLEOTIDE SEQUENCE</scope>
    <source>
        <strain evidence="7">B1-15692</strain>
    </source>
</reference>
<evidence type="ECO:0000256" key="5">
    <source>
        <dbReference type="HAMAP-Rule" id="MF_00376"/>
    </source>
</evidence>
<dbReference type="Proteomes" id="UP000823660">
    <property type="component" value="Unassembled WGS sequence"/>
</dbReference>
<sequence>MRTLVVTGGIGSGKSTVCRYLALKGIPVYDSDSRARNLYEDKTFVSRLEQALGCTVTGADGRVDTAKLSSVIFSDPLRLNTLESIVHPAVKEDFIRWRLSFPEGSVPFVILESAIILEKPLFKDIADKVLLVDAPLQTRLERACSRDGVSRDRILERMKGQKLLNDLSEGKTDPRVDFIIRNIAGPASLFAQADAVYAAMCDAI</sequence>
<evidence type="ECO:0000256" key="1">
    <source>
        <dbReference type="ARBA" id="ARBA00009018"/>
    </source>
</evidence>
<keyword evidence="5" id="KW-0963">Cytoplasm</keyword>
<reference evidence="7" key="1">
    <citation type="submission" date="2020-10" db="EMBL/GenBank/DDBJ databases">
        <authorList>
            <person name="Gilroy R."/>
        </authorList>
    </citation>
    <scope>NUCLEOTIDE SEQUENCE</scope>
    <source>
        <strain evidence="7">B1-15692</strain>
    </source>
</reference>
<dbReference type="Pfam" id="PF01121">
    <property type="entry name" value="CoaE"/>
    <property type="match status" value="1"/>
</dbReference>
<accession>A0A9D9NBH8</accession>
<keyword evidence="4 5" id="KW-0173">Coenzyme A biosynthesis</keyword>
<evidence type="ECO:0000256" key="2">
    <source>
        <dbReference type="ARBA" id="ARBA00022741"/>
    </source>
</evidence>
<dbReference type="PROSITE" id="PS51219">
    <property type="entry name" value="DPCK"/>
    <property type="match status" value="1"/>
</dbReference>
<comment type="pathway">
    <text evidence="5">Cofactor biosynthesis; coenzyme A biosynthesis; CoA from (R)-pantothenate: step 5/5.</text>
</comment>
<evidence type="ECO:0000256" key="3">
    <source>
        <dbReference type="ARBA" id="ARBA00022840"/>
    </source>
</evidence>
<evidence type="ECO:0000313" key="8">
    <source>
        <dbReference type="Proteomes" id="UP000823660"/>
    </source>
</evidence>
<evidence type="ECO:0000256" key="6">
    <source>
        <dbReference type="NCBIfam" id="TIGR00152"/>
    </source>
</evidence>
<dbReference type="Gene3D" id="3.40.50.300">
    <property type="entry name" value="P-loop containing nucleotide triphosphate hydrolases"/>
    <property type="match status" value="1"/>
</dbReference>
<keyword evidence="5 7" id="KW-0418">Kinase</keyword>
<keyword evidence="3 5" id="KW-0067">ATP-binding</keyword>
<dbReference type="GO" id="GO:0005524">
    <property type="term" value="F:ATP binding"/>
    <property type="evidence" value="ECO:0007669"/>
    <property type="project" value="UniProtKB-UniRule"/>
</dbReference>
<protein>
    <recommendedName>
        <fullName evidence="5 6">Dephospho-CoA kinase</fullName>
        <ecNumber evidence="5 6">2.7.1.24</ecNumber>
    </recommendedName>
    <alternativeName>
        <fullName evidence="5">Dephosphocoenzyme A kinase</fullName>
    </alternativeName>
</protein>
<keyword evidence="2 5" id="KW-0547">Nucleotide-binding</keyword>
<dbReference type="GO" id="GO:0004140">
    <property type="term" value="F:dephospho-CoA kinase activity"/>
    <property type="evidence" value="ECO:0007669"/>
    <property type="project" value="UniProtKB-UniRule"/>
</dbReference>
<dbReference type="HAMAP" id="MF_00376">
    <property type="entry name" value="Dephospho_CoA_kinase"/>
    <property type="match status" value="1"/>
</dbReference>